<accession>A0ACC8ENE9</accession>
<evidence type="ECO:0000313" key="1">
    <source>
        <dbReference type="EMBL" id="OCK87710.1"/>
    </source>
</evidence>
<dbReference type="EMBL" id="KV748256">
    <property type="protein sequence ID" value="OCK87710.1"/>
    <property type="molecule type" value="Genomic_DNA"/>
</dbReference>
<keyword evidence="2" id="KW-1185">Reference proteome</keyword>
<dbReference type="Proteomes" id="UP000250078">
    <property type="component" value="Unassembled WGS sequence"/>
</dbReference>
<reference evidence="1 2" key="1">
    <citation type="journal article" date="2016" name="Nat. Commun.">
        <title>Ectomycorrhizal ecology is imprinted in the genome of the dominant symbiotic fungus Cenococcum geophilum.</title>
        <authorList>
            <consortium name="DOE Joint Genome Institute"/>
            <person name="Peter M."/>
            <person name="Kohler A."/>
            <person name="Ohm R.A."/>
            <person name="Kuo A."/>
            <person name="Krutzmann J."/>
            <person name="Morin E."/>
            <person name="Arend M."/>
            <person name="Barry K.W."/>
            <person name="Binder M."/>
            <person name="Choi C."/>
            <person name="Clum A."/>
            <person name="Copeland A."/>
            <person name="Grisel N."/>
            <person name="Haridas S."/>
            <person name="Kipfer T."/>
            <person name="LaButti K."/>
            <person name="Lindquist E."/>
            <person name="Lipzen A."/>
            <person name="Maire R."/>
            <person name="Meier B."/>
            <person name="Mihaltcheva S."/>
            <person name="Molinier V."/>
            <person name="Murat C."/>
            <person name="Poggeler S."/>
            <person name="Quandt C.A."/>
            <person name="Sperisen C."/>
            <person name="Tritt A."/>
            <person name="Tisserant E."/>
            <person name="Crous P.W."/>
            <person name="Henrissat B."/>
            <person name="Nehls U."/>
            <person name="Egli S."/>
            <person name="Spatafora J.W."/>
            <person name="Grigoriev I.V."/>
            <person name="Martin F.M."/>
        </authorList>
    </citation>
    <scope>NUCLEOTIDE SEQUENCE [LARGE SCALE GENOMIC DNA]</scope>
    <source>
        <strain evidence="1 2">1.58</strain>
    </source>
</reference>
<organism evidence="1 2">
    <name type="scientific">Cenococcum geophilum 1.58</name>
    <dbReference type="NCBI Taxonomy" id="794803"/>
    <lineage>
        <taxon>Eukaryota</taxon>
        <taxon>Fungi</taxon>
        <taxon>Dikarya</taxon>
        <taxon>Ascomycota</taxon>
        <taxon>Pezizomycotina</taxon>
        <taxon>Dothideomycetes</taxon>
        <taxon>Pleosporomycetidae</taxon>
        <taxon>Gloniales</taxon>
        <taxon>Gloniaceae</taxon>
        <taxon>Cenococcum</taxon>
    </lineage>
</organism>
<sequence>VRALRQLIYRIGDTILITKTGFGKSIIFHTFLVLTNQIIIQLILLSKLGEEQVKLIH</sequence>
<feature type="non-terminal residue" evidence="1">
    <location>
        <position position="1"/>
    </location>
</feature>
<gene>
    <name evidence="1" type="ORF">K441DRAFT_592926</name>
</gene>
<protein>
    <submittedName>
        <fullName evidence="1">Uncharacterized protein</fullName>
    </submittedName>
</protein>
<proteinExistence type="predicted"/>
<evidence type="ECO:0000313" key="2">
    <source>
        <dbReference type="Proteomes" id="UP000250078"/>
    </source>
</evidence>
<name>A0ACC8ENE9_9PEZI</name>